<gene>
    <name evidence="2" type="ORF">RhiirA1_472015</name>
    <name evidence="1" type="ORF">RhiirA5_429065</name>
</gene>
<organism evidence="2 3">
    <name type="scientific">Rhizophagus irregularis</name>
    <dbReference type="NCBI Taxonomy" id="588596"/>
    <lineage>
        <taxon>Eukaryota</taxon>
        <taxon>Fungi</taxon>
        <taxon>Fungi incertae sedis</taxon>
        <taxon>Mucoromycota</taxon>
        <taxon>Glomeromycotina</taxon>
        <taxon>Glomeromycetes</taxon>
        <taxon>Glomerales</taxon>
        <taxon>Glomeraceae</taxon>
        <taxon>Rhizophagus</taxon>
    </lineage>
</organism>
<dbReference type="EMBL" id="LLXJ01002053">
    <property type="protein sequence ID" value="PKB99859.1"/>
    <property type="molecule type" value="Genomic_DNA"/>
</dbReference>
<protein>
    <submittedName>
        <fullName evidence="2">Uncharacterized protein</fullName>
    </submittedName>
</protein>
<proteinExistence type="predicted"/>
<reference evidence="1 4" key="2">
    <citation type="submission" date="2017-09" db="EMBL/GenBank/DDBJ databases">
        <title>Extensive intraspecific genome diversity in a model arbuscular mycorrhizal fungus.</title>
        <authorList>
            <person name="Chen E.C."/>
            <person name="Morin E."/>
            <person name="Beaudet D."/>
            <person name="Noel J."/>
            <person name="Ndikumana S."/>
            <person name="Charron P."/>
            <person name="St-Onge C."/>
            <person name="Giorgi J."/>
            <person name="Grigoriev I.V."/>
            <person name="Roux C."/>
            <person name="Martin F.M."/>
            <person name="Corradi N."/>
        </authorList>
    </citation>
    <scope>NUCLEOTIDE SEQUENCE [LARGE SCALE GENOMIC DNA]</scope>
    <source>
        <strain evidence="1 4">A5</strain>
    </source>
</reference>
<reference evidence="1 4" key="1">
    <citation type="submission" date="2016-04" db="EMBL/GenBank/DDBJ databases">
        <title>Genome analyses suggest a sexual origin of heterokaryosis in a supposedly ancient asexual fungus.</title>
        <authorList>
            <person name="Ropars J."/>
            <person name="Sedzielewska K."/>
            <person name="Noel J."/>
            <person name="Charron P."/>
            <person name="Farinelli L."/>
            <person name="Marton T."/>
            <person name="Kruger M."/>
            <person name="Pelin A."/>
            <person name="Brachmann A."/>
            <person name="Corradi N."/>
        </authorList>
    </citation>
    <scope>NUCLEOTIDE SEQUENCE [LARGE SCALE GENOMIC DNA]</scope>
    <source>
        <strain evidence="1 4">A5</strain>
    </source>
</reference>
<accession>A0A2N0R374</accession>
<evidence type="ECO:0000313" key="3">
    <source>
        <dbReference type="Proteomes" id="UP000232688"/>
    </source>
</evidence>
<evidence type="ECO:0000313" key="2">
    <source>
        <dbReference type="EMBL" id="PKC57756.1"/>
    </source>
</evidence>
<evidence type="ECO:0000313" key="4">
    <source>
        <dbReference type="Proteomes" id="UP000232722"/>
    </source>
</evidence>
<reference evidence="2 3" key="3">
    <citation type="submission" date="2017-10" db="EMBL/GenBank/DDBJ databases">
        <title>Extensive intraspecific genome diversity in a model arbuscular mycorrhizal fungus.</title>
        <authorList>
            <person name="Chen E.C.H."/>
            <person name="Morin E."/>
            <person name="Baudet D."/>
            <person name="Noel J."/>
            <person name="Ndikumana S."/>
            <person name="Charron P."/>
            <person name="St-Onge C."/>
            <person name="Giorgi J."/>
            <person name="Grigoriev I.V."/>
            <person name="Roux C."/>
            <person name="Martin F.M."/>
            <person name="Corradi N."/>
        </authorList>
    </citation>
    <scope>NUCLEOTIDE SEQUENCE [LARGE SCALE GENOMIC DNA]</scope>
    <source>
        <strain evidence="2 3">A1</strain>
    </source>
</reference>
<dbReference type="Proteomes" id="UP000232722">
    <property type="component" value="Unassembled WGS sequence"/>
</dbReference>
<comment type="caution">
    <text evidence="2">The sequence shown here is derived from an EMBL/GenBank/DDBJ whole genome shotgun (WGS) entry which is preliminary data.</text>
</comment>
<evidence type="ECO:0000313" key="1">
    <source>
        <dbReference type="EMBL" id="PKB99859.1"/>
    </source>
</evidence>
<dbReference type="AlphaFoldDB" id="A0A2N0R374"/>
<dbReference type="EMBL" id="LLXH01001729">
    <property type="protein sequence ID" value="PKC57756.1"/>
    <property type="molecule type" value="Genomic_DNA"/>
</dbReference>
<name>A0A2N0R374_9GLOM</name>
<reference evidence="2 3" key="4">
    <citation type="submission" date="2017-10" db="EMBL/GenBank/DDBJ databases">
        <title>Genome analyses suggest a sexual origin of heterokaryosis in a supposedly ancient asexual fungus.</title>
        <authorList>
            <person name="Corradi N."/>
            <person name="Sedzielewska K."/>
            <person name="Noel J."/>
            <person name="Charron P."/>
            <person name="Farinelli L."/>
            <person name="Marton T."/>
            <person name="Kruger M."/>
            <person name="Pelin A."/>
            <person name="Brachmann A."/>
            <person name="Corradi N."/>
        </authorList>
    </citation>
    <scope>NUCLEOTIDE SEQUENCE [LARGE SCALE GENOMIC DNA]</scope>
    <source>
        <strain evidence="2 3">A1</strain>
    </source>
</reference>
<sequence>MFKSCIERLENISEKNYLNNFIIPVIADWTGQVNIKRVIILKIKKVINSGIPEQVLNLIPIISPLHISLNNIYAVFFRSGFFKGYLKSIVKIWVLFQKLKRHNDNKLFETLNSRIKFRITNYTKSKIIDAKRNNNSFENSFVNLRNPVKSQIKELKSLEKKFSLFLFSIFDKIYQNIGNTKQINNNKYPKFCLPNFDIEVDIKVLPLGWNTQKIPADNKFCDVDNCLLSNNMDLSNGIVLICGYRFH</sequence>
<dbReference type="VEuPathDB" id="FungiDB:RhiirA1_472015"/>
<dbReference type="Proteomes" id="UP000232688">
    <property type="component" value="Unassembled WGS sequence"/>
</dbReference>